<feature type="domain" description="SnoaL-like" evidence="1">
    <location>
        <begin position="25"/>
        <end position="151"/>
    </location>
</feature>
<evidence type="ECO:0000313" key="2">
    <source>
        <dbReference type="EMBL" id="CAB4766131.1"/>
    </source>
</evidence>
<sequence length="166" mass="18129">MAAPQGRGTYPAVVPAAPGADSARVIENLVHTYAERIDAGDLDGVAELFTHGRIHGVEGGGPETVFEGRDAVRRLYAATTRVHEETGTPRTHHVTTNLILEVDDEAGTATCRSRFTVLQATEALALQPIIAGRYHDTFHRIDGSWWFESRTMHVDLVGDLSHHLLI</sequence>
<proteinExistence type="predicted"/>
<organism evidence="2">
    <name type="scientific">freshwater metagenome</name>
    <dbReference type="NCBI Taxonomy" id="449393"/>
    <lineage>
        <taxon>unclassified sequences</taxon>
        <taxon>metagenomes</taxon>
        <taxon>ecological metagenomes</taxon>
    </lineage>
</organism>
<reference evidence="2" key="1">
    <citation type="submission" date="2020-05" db="EMBL/GenBank/DDBJ databases">
        <authorList>
            <person name="Chiriac C."/>
            <person name="Salcher M."/>
            <person name="Ghai R."/>
            <person name="Kavagutti S V."/>
        </authorList>
    </citation>
    <scope>NUCLEOTIDE SEQUENCE</scope>
</reference>
<name>A0A6J6V1U8_9ZZZZ</name>
<dbReference type="InterPro" id="IPR037401">
    <property type="entry name" value="SnoaL-like"/>
</dbReference>
<dbReference type="AlphaFoldDB" id="A0A6J6V1U8"/>
<dbReference type="Pfam" id="PF13577">
    <property type="entry name" value="SnoaL_4"/>
    <property type="match status" value="1"/>
</dbReference>
<protein>
    <submittedName>
        <fullName evidence="2">Unannotated protein</fullName>
    </submittedName>
</protein>
<evidence type="ECO:0000259" key="1">
    <source>
        <dbReference type="Pfam" id="PF13577"/>
    </source>
</evidence>
<accession>A0A6J6V1U8</accession>
<dbReference type="EMBL" id="CAEZYQ010000034">
    <property type="protein sequence ID" value="CAB4766131.1"/>
    <property type="molecule type" value="Genomic_DNA"/>
</dbReference>
<gene>
    <name evidence="2" type="ORF">UFOPK2761_03068</name>
</gene>
<dbReference type="Gene3D" id="3.10.450.50">
    <property type="match status" value="1"/>
</dbReference>
<dbReference type="SUPFAM" id="SSF54427">
    <property type="entry name" value="NTF2-like"/>
    <property type="match status" value="1"/>
</dbReference>
<dbReference type="InterPro" id="IPR032710">
    <property type="entry name" value="NTF2-like_dom_sf"/>
</dbReference>